<protein>
    <submittedName>
        <fullName evidence="2">Uncharacterized protein</fullName>
    </submittedName>
</protein>
<accession>A0A7G2CH51</accession>
<organism evidence="2 3">
    <name type="scientific">Angomonas deanei</name>
    <dbReference type="NCBI Taxonomy" id="59799"/>
    <lineage>
        <taxon>Eukaryota</taxon>
        <taxon>Discoba</taxon>
        <taxon>Euglenozoa</taxon>
        <taxon>Kinetoplastea</taxon>
        <taxon>Metakinetoplastina</taxon>
        <taxon>Trypanosomatida</taxon>
        <taxon>Trypanosomatidae</taxon>
        <taxon>Strigomonadinae</taxon>
        <taxon>Angomonas</taxon>
    </lineage>
</organism>
<keyword evidence="1" id="KW-0175">Coiled coil</keyword>
<dbReference type="Proteomes" id="UP000515908">
    <property type="component" value="Chromosome 13"/>
</dbReference>
<sequence>MQAEDVQKLLDAKTAEIRQEVERAMEKQLSERIAAALKDRQSPPESETPAALTQLVEGLTRDFNLRNEKELNPYHSELSRFKLLHQELVEKSSAADARAKLLKDFESRMLSTNPLSAQTAYLLTNLIAPPDDVTDPALYMAATLLYTPDQFLMPIHNWRIIDEHGTALTYQYGDVCSTLPVPLMHTGMRQFNLDLLVSARAAYGGSPSSQSFFTGVHTKPVRKFFGAPADPLPLQDEVAGGGTLPVYGADNTQTGVVDMTEVENAVNELQSRAIHYENQGNALYQRLQKLSEEIQNMKADAKEAPRQTKSLQELRDVLELARSVWGPGRQRSSTYRIARRRSTARGGGTDSLPELTLIKEEWEVPKNESRVVRIN</sequence>
<evidence type="ECO:0000313" key="2">
    <source>
        <dbReference type="EMBL" id="CAD2219086.1"/>
    </source>
</evidence>
<dbReference type="VEuPathDB" id="TriTrypDB:ADEAN_000657900"/>
<dbReference type="EMBL" id="LR877157">
    <property type="protein sequence ID" value="CAD2219086.1"/>
    <property type="molecule type" value="Genomic_DNA"/>
</dbReference>
<feature type="coiled-coil region" evidence="1">
    <location>
        <begin position="259"/>
        <end position="307"/>
    </location>
</feature>
<gene>
    <name evidence="2" type="ORF">ADEAN_000657900</name>
</gene>
<evidence type="ECO:0000313" key="3">
    <source>
        <dbReference type="Proteomes" id="UP000515908"/>
    </source>
</evidence>
<keyword evidence="3" id="KW-1185">Reference proteome</keyword>
<evidence type="ECO:0000256" key="1">
    <source>
        <dbReference type="SAM" id="Coils"/>
    </source>
</evidence>
<dbReference type="AlphaFoldDB" id="A0A7G2CH51"/>
<reference evidence="2 3" key="1">
    <citation type="submission" date="2020-08" db="EMBL/GenBank/DDBJ databases">
        <authorList>
            <person name="Newling K."/>
            <person name="Davey J."/>
            <person name="Forrester S."/>
        </authorList>
    </citation>
    <scope>NUCLEOTIDE SEQUENCE [LARGE SCALE GENOMIC DNA]</scope>
    <source>
        <strain evidence="3">Crithidia deanei Carvalho (ATCC PRA-265)</strain>
    </source>
</reference>
<proteinExistence type="predicted"/>
<name>A0A7G2CH51_9TRYP</name>